<keyword evidence="2" id="KW-1185">Reference proteome</keyword>
<dbReference type="EMBL" id="FOUB01000022">
    <property type="protein sequence ID" value="SFM30658.1"/>
    <property type="molecule type" value="Genomic_DNA"/>
</dbReference>
<dbReference type="AlphaFoldDB" id="A0A1I4PSB9"/>
<evidence type="ECO:0000313" key="2">
    <source>
        <dbReference type="Proteomes" id="UP000183287"/>
    </source>
</evidence>
<gene>
    <name evidence="1" type="ORF">SAMN05421863_102254</name>
</gene>
<sequence length="101" mass="11505">MDDLMKSINSLEIEKITGESQETIKRWKKGTKKIPESAIRLLKLYVNGDATALLGKDWEGHVFKDGMLFVPEWRRGFTPGEIRAYSGNVSLLQALKVKYGY</sequence>
<dbReference type="RefSeq" id="WP_256211985.1">
    <property type="nucleotide sequence ID" value="NZ_FOUB01000022.1"/>
</dbReference>
<evidence type="ECO:0000313" key="1">
    <source>
        <dbReference type="EMBL" id="SFM30658.1"/>
    </source>
</evidence>
<proteinExistence type="predicted"/>
<protein>
    <submittedName>
        <fullName evidence="1">Uncharacterized protein</fullName>
    </submittedName>
</protein>
<name>A0A1I4PSB9_9PROT</name>
<accession>A0A1I4PSB9</accession>
<dbReference type="Proteomes" id="UP000183287">
    <property type="component" value="Unassembled WGS sequence"/>
</dbReference>
<organism evidence="1 2">
    <name type="scientific">Nitrosomonas communis</name>
    <dbReference type="NCBI Taxonomy" id="44574"/>
    <lineage>
        <taxon>Bacteria</taxon>
        <taxon>Pseudomonadati</taxon>
        <taxon>Pseudomonadota</taxon>
        <taxon>Betaproteobacteria</taxon>
        <taxon>Nitrosomonadales</taxon>
        <taxon>Nitrosomonadaceae</taxon>
        <taxon>Nitrosomonas</taxon>
    </lineage>
</organism>
<reference evidence="2" key="1">
    <citation type="submission" date="2016-10" db="EMBL/GenBank/DDBJ databases">
        <authorList>
            <person name="Varghese N."/>
            <person name="Submissions S."/>
        </authorList>
    </citation>
    <scope>NUCLEOTIDE SEQUENCE [LARGE SCALE GENOMIC DNA]</scope>
    <source>
        <strain evidence="2">Nm44</strain>
    </source>
</reference>